<accession>A0A8J3UPN7</accession>
<name>A0A8J3UPN7_9ACTN</name>
<dbReference type="EMBL" id="BOOQ01000038">
    <property type="protein sequence ID" value="GII49058.1"/>
    <property type="molecule type" value="Genomic_DNA"/>
</dbReference>
<sequence length="53" mass="5464">MDLETGGVEQGDGTTAVAQLGPAVDREAYGASGTEGPGKEEECACPDRRDPIR</sequence>
<gene>
    <name evidence="2" type="ORF">Psi02_54820</name>
</gene>
<comment type="caution">
    <text evidence="2">The sequence shown here is derived from an EMBL/GenBank/DDBJ whole genome shotgun (WGS) entry which is preliminary data.</text>
</comment>
<feature type="compositionally biased region" description="Basic and acidic residues" evidence="1">
    <location>
        <begin position="37"/>
        <end position="53"/>
    </location>
</feature>
<keyword evidence="3" id="KW-1185">Reference proteome</keyword>
<evidence type="ECO:0000313" key="3">
    <source>
        <dbReference type="Proteomes" id="UP000644610"/>
    </source>
</evidence>
<dbReference type="Proteomes" id="UP000644610">
    <property type="component" value="Unassembled WGS sequence"/>
</dbReference>
<protein>
    <submittedName>
        <fullName evidence="2">Uncharacterized protein</fullName>
    </submittedName>
</protein>
<evidence type="ECO:0000313" key="2">
    <source>
        <dbReference type="EMBL" id="GII49058.1"/>
    </source>
</evidence>
<organism evidence="2 3">
    <name type="scientific">Planotetraspora silvatica</name>
    <dbReference type="NCBI Taxonomy" id="234614"/>
    <lineage>
        <taxon>Bacteria</taxon>
        <taxon>Bacillati</taxon>
        <taxon>Actinomycetota</taxon>
        <taxon>Actinomycetes</taxon>
        <taxon>Streptosporangiales</taxon>
        <taxon>Streptosporangiaceae</taxon>
        <taxon>Planotetraspora</taxon>
    </lineage>
</organism>
<dbReference type="AlphaFoldDB" id="A0A8J3UPN7"/>
<evidence type="ECO:0000256" key="1">
    <source>
        <dbReference type="SAM" id="MobiDB-lite"/>
    </source>
</evidence>
<feature type="region of interest" description="Disordered" evidence="1">
    <location>
        <begin position="1"/>
        <end position="53"/>
    </location>
</feature>
<proteinExistence type="predicted"/>
<reference evidence="2" key="1">
    <citation type="submission" date="2021-01" db="EMBL/GenBank/DDBJ databases">
        <title>Whole genome shotgun sequence of Planotetraspora silvatica NBRC 100141.</title>
        <authorList>
            <person name="Komaki H."/>
            <person name="Tamura T."/>
        </authorList>
    </citation>
    <scope>NUCLEOTIDE SEQUENCE</scope>
    <source>
        <strain evidence="2">NBRC 100141</strain>
    </source>
</reference>